<keyword evidence="6" id="KW-1185">Reference proteome</keyword>
<dbReference type="RefSeq" id="WP_159453864.1">
    <property type="nucleotide sequence ID" value="NZ_FWFP01000003.1"/>
</dbReference>
<evidence type="ECO:0000313" key="5">
    <source>
        <dbReference type="EMBL" id="SLN33791.1"/>
    </source>
</evidence>
<keyword evidence="2" id="KW-0285">Flavoprotein</keyword>
<dbReference type="InterPro" id="IPR036188">
    <property type="entry name" value="FAD/NAD-bd_sf"/>
</dbReference>
<protein>
    <submittedName>
        <fullName evidence="5">Pentachlorophenol 4-monooxygenase</fullName>
        <ecNumber evidence="5">1.14.13.50</ecNumber>
    </submittedName>
</protein>
<evidence type="ECO:0000259" key="4">
    <source>
        <dbReference type="Pfam" id="PF01494"/>
    </source>
</evidence>
<dbReference type="OrthoDB" id="9791689at2"/>
<dbReference type="GO" id="GO:0018677">
    <property type="term" value="F:pentachlorophenol monooxygenase activity"/>
    <property type="evidence" value="ECO:0007669"/>
    <property type="project" value="UniProtKB-EC"/>
</dbReference>
<keyword evidence="5" id="KW-0560">Oxidoreductase</keyword>
<name>A0A1X6YWZ0_9RHOB</name>
<dbReference type="PANTHER" id="PTHR43004:SF19">
    <property type="entry name" value="BINDING MONOOXYGENASE, PUTATIVE (JCVI)-RELATED"/>
    <property type="match status" value="1"/>
</dbReference>
<feature type="domain" description="FAD-binding" evidence="4">
    <location>
        <begin position="2"/>
        <end position="329"/>
    </location>
</feature>
<dbReference type="Gene3D" id="3.30.70.2450">
    <property type="match status" value="1"/>
</dbReference>
<keyword evidence="3" id="KW-0274">FAD</keyword>
<dbReference type="GO" id="GO:0071949">
    <property type="term" value="F:FAD binding"/>
    <property type="evidence" value="ECO:0007669"/>
    <property type="project" value="InterPro"/>
</dbReference>
<reference evidence="6" key="1">
    <citation type="submission" date="2017-03" db="EMBL/GenBank/DDBJ databases">
        <authorList>
            <person name="Rodrigo-Torres L."/>
            <person name="Arahal R.D."/>
            <person name="Lucena T."/>
        </authorList>
    </citation>
    <scope>NUCLEOTIDE SEQUENCE [LARGE SCALE GENOMIC DNA]</scope>
    <source>
        <strain evidence="6">CECT 8411</strain>
    </source>
</reference>
<evidence type="ECO:0000256" key="3">
    <source>
        <dbReference type="ARBA" id="ARBA00022827"/>
    </source>
</evidence>
<dbReference type="AlphaFoldDB" id="A0A1X6YWZ0"/>
<dbReference type="Gene3D" id="3.50.50.60">
    <property type="entry name" value="FAD/NAD(P)-binding domain"/>
    <property type="match status" value="1"/>
</dbReference>
<accession>A0A1X6YWZ0</accession>
<dbReference type="SUPFAM" id="SSF51905">
    <property type="entry name" value="FAD/NAD(P)-binding domain"/>
    <property type="match status" value="1"/>
</dbReference>
<gene>
    <name evidence="5" type="primary">pcpB</name>
    <name evidence="5" type="ORF">RUM8411_01461</name>
</gene>
<dbReference type="Pfam" id="PF01494">
    <property type="entry name" value="FAD_binding_3"/>
    <property type="match status" value="1"/>
</dbReference>
<dbReference type="PRINTS" id="PR00420">
    <property type="entry name" value="RNGMNOXGNASE"/>
</dbReference>
<sequence>MTDVLVSGAGPSGLVLAIELARRGIDLRIIDRDTSAPTTPRAFVVKPSTFYAAEQLGVLDQIFEQGVPVQSMEQSFEGRTAALAISSDERWPWHLNLGEDDLIPILIARLESLGVLIERGLELVRYEQSAKGVISVLKNRAGGEERVETSWLIGCDGVHSTIRQAAGIGFEGHDSDLHWHVLDAQIEGWPYKANHGMLYLDHLVVAIYQTRSAFRIYSLSLNHCDDSWTSLHDILRDVAPSVRLGPPISDVSFQCSARLASDYRVGRVLICGDACHAMSAGSAAGMNTGIQDAMNLGWKLASVVSGHADDALLDTYESERRPAGRAMIDVGQKNDDLWSTSDPVERSRAIRQFAVNFWAYLKNGGNGYEPVMGNYAASSISVGEQPSIGPGPGTHVPGDIGLYKANGAAVFLTGALSSLYNTVLLLISDGGLEAEQLVKAAIDLVKVSNKALDLVVVAHSTEGAAARRVLDFDENSLLIDPELNCHNRLGIAVRSALWIRPDGRIGSRNDDVDDITLLKNPLDAAFPGLLQSPALS</sequence>
<organism evidence="5 6">
    <name type="scientific">Ruegeria meonggei</name>
    <dbReference type="NCBI Taxonomy" id="1446476"/>
    <lineage>
        <taxon>Bacteria</taxon>
        <taxon>Pseudomonadati</taxon>
        <taxon>Pseudomonadota</taxon>
        <taxon>Alphaproteobacteria</taxon>
        <taxon>Rhodobacterales</taxon>
        <taxon>Roseobacteraceae</taxon>
        <taxon>Ruegeria</taxon>
    </lineage>
</organism>
<comment type="cofactor">
    <cofactor evidence="1">
        <name>FAD</name>
        <dbReference type="ChEBI" id="CHEBI:57692"/>
    </cofactor>
</comment>
<keyword evidence="5" id="KW-0503">Monooxygenase</keyword>
<evidence type="ECO:0000313" key="6">
    <source>
        <dbReference type="Proteomes" id="UP000193778"/>
    </source>
</evidence>
<dbReference type="Proteomes" id="UP000193778">
    <property type="component" value="Unassembled WGS sequence"/>
</dbReference>
<dbReference type="InterPro" id="IPR050641">
    <property type="entry name" value="RIFMO-like"/>
</dbReference>
<dbReference type="EC" id="1.14.13.50" evidence="5"/>
<dbReference type="EMBL" id="FWFP01000003">
    <property type="protein sequence ID" value="SLN33791.1"/>
    <property type="molecule type" value="Genomic_DNA"/>
</dbReference>
<evidence type="ECO:0000256" key="2">
    <source>
        <dbReference type="ARBA" id="ARBA00022630"/>
    </source>
</evidence>
<evidence type="ECO:0000256" key="1">
    <source>
        <dbReference type="ARBA" id="ARBA00001974"/>
    </source>
</evidence>
<proteinExistence type="predicted"/>
<dbReference type="InterPro" id="IPR002938">
    <property type="entry name" value="FAD-bd"/>
</dbReference>
<dbReference type="PANTHER" id="PTHR43004">
    <property type="entry name" value="TRK SYSTEM POTASSIUM UPTAKE PROTEIN"/>
    <property type="match status" value="1"/>
</dbReference>